<keyword evidence="1" id="KW-0812">Transmembrane</keyword>
<name>A0A379T3G0_SALER</name>
<gene>
    <name evidence="2" type="ORF">NCTC8297_00017</name>
</gene>
<organism evidence="2 3">
    <name type="scientific">Salmonella enterica subsp. arizonae</name>
    <dbReference type="NCBI Taxonomy" id="59203"/>
    <lineage>
        <taxon>Bacteria</taxon>
        <taxon>Pseudomonadati</taxon>
        <taxon>Pseudomonadota</taxon>
        <taxon>Gammaproteobacteria</taxon>
        <taxon>Enterobacterales</taxon>
        <taxon>Enterobacteriaceae</taxon>
        <taxon>Salmonella</taxon>
    </lineage>
</organism>
<keyword evidence="1" id="KW-0472">Membrane</keyword>
<feature type="transmembrane region" description="Helical" evidence="1">
    <location>
        <begin position="6"/>
        <end position="22"/>
    </location>
</feature>
<protein>
    <submittedName>
        <fullName evidence="2">Protein traS</fullName>
    </submittedName>
</protein>
<keyword evidence="1" id="KW-1133">Transmembrane helix</keyword>
<proteinExistence type="predicted"/>
<feature type="transmembrane region" description="Helical" evidence="1">
    <location>
        <begin position="66"/>
        <end position="84"/>
    </location>
</feature>
<evidence type="ECO:0000313" key="3">
    <source>
        <dbReference type="Proteomes" id="UP000254741"/>
    </source>
</evidence>
<accession>A0A379T3G0</accession>
<dbReference type="EMBL" id="UGXG01000001">
    <property type="protein sequence ID" value="SUG44861.1"/>
    <property type="molecule type" value="Genomic_DNA"/>
</dbReference>
<evidence type="ECO:0000256" key="1">
    <source>
        <dbReference type="SAM" id="Phobius"/>
    </source>
</evidence>
<reference evidence="2 3" key="1">
    <citation type="submission" date="2018-06" db="EMBL/GenBank/DDBJ databases">
        <authorList>
            <consortium name="Pathogen Informatics"/>
            <person name="Doyle S."/>
        </authorList>
    </citation>
    <scope>NUCLEOTIDE SEQUENCE [LARGE SCALE GENOMIC DNA]</scope>
    <source>
        <strain evidence="2 3">NCTC8297</strain>
    </source>
</reference>
<sequence length="112" mass="12347">MLVFTLVFIGATYSNVCISLILGEEVKNESILLRIIKKKIGFYSRLLLIVNSLIGFILLWAGEPFIAGLGISWFVTFLMSALFLQGSLSRYMTPAVVSSLSKVKELLSASPK</sequence>
<feature type="transmembrane region" description="Helical" evidence="1">
    <location>
        <begin position="42"/>
        <end position="60"/>
    </location>
</feature>
<evidence type="ECO:0000313" key="2">
    <source>
        <dbReference type="EMBL" id="SUG44861.1"/>
    </source>
</evidence>
<dbReference type="AlphaFoldDB" id="A0A379T3G0"/>
<dbReference type="Proteomes" id="UP000254741">
    <property type="component" value="Unassembled WGS sequence"/>
</dbReference>